<keyword evidence="1" id="KW-0695">RNA-directed DNA polymerase</keyword>
<dbReference type="AlphaFoldDB" id="A0A699UGX4"/>
<keyword evidence="1" id="KW-0548">Nucleotidyltransferase</keyword>
<reference evidence="1" key="1">
    <citation type="journal article" date="2019" name="Sci. Rep.">
        <title>Draft genome of Tanacetum cinerariifolium, the natural source of mosquito coil.</title>
        <authorList>
            <person name="Yamashiro T."/>
            <person name="Shiraishi A."/>
            <person name="Satake H."/>
            <person name="Nakayama K."/>
        </authorList>
    </citation>
    <scope>NUCLEOTIDE SEQUENCE</scope>
</reference>
<sequence>MRQMRWLELLSDYECEIKYHPGKANVVADALSRKERLMPRRARTMSMTIQSGLKAKIIEAQKEAVKDLKAPSEGLQGLDAQFESKEDGAVYFVGRIWVPSTGGIRKIILDEAHAS</sequence>
<comment type="caution">
    <text evidence="1">The sequence shown here is derived from an EMBL/GenBank/DDBJ whole genome shotgun (WGS) entry which is preliminary data.</text>
</comment>
<name>A0A699UGX4_TANCI</name>
<accession>A0A699UGX4</accession>
<gene>
    <name evidence="1" type="ORF">Tci_893779</name>
</gene>
<feature type="non-terminal residue" evidence="1">
    <location>
        <position position="115"/>
    </location>
</feature>
<keyword evidence="1" id="KW-0808">Transferase</keyword>
<dbReference type="GO" id="GO:0003964">
    <property type="term" value="F:RNA-directed DNA polymerase activity"/>
    <property type="evidence" value="ECO:0007669"/>
    <property type="project" value="UniProtKB-KW"/>
</dbReference>
<evidence type="ECO:0000313" key="1">
    <source>
        <dbReference type="EMBL" id="GFD21810.1"/>
    </source>
</evidence>
<protein>
    <submittedName>
        <fullName evidence="1">Putative reverse transcriptase domain-containing protein</fullName>
    </submittedName>
</protein>
<organism evidence="1">
    <name type="scientific">Tanacetum cinerariifolium</name>
    <name type="common">Dalmatian daisy</name>
    <name type="synonym">Chrysanthemum cinerariifolium</name>
    <dbReference type="NCBI Taxonomy" id="118510"/>
    <lineage>
        <taxon>Eukaryota</taxon>
        <taxon>Viridiplantae</taxon>
        <taxon>Streptophyta</taxon>
        <taxon>Embryophyta</taxon>
        <taxon>Tracheophyta</taxon>
        <taxon>Spermatophyta</taxon>
        <taxon>Magnoliopsida</taxon>
        <taxon>eudicotyledons</taxon>
        <taxon>Gunneridae</taxon>
        <taxon>Pentapetalae</taxon>
        <taxon>asterids</taxon>
        <taxon>campanulids</taxon>
        <taxon>Asterales</taxon>
        <taxon>Asteraceae</taxon>
        <taxon>Asteroideae</taxon>
        <taxon>Anthemideae</taxon>
        <taxon>Anthemidinae</taxon>
        <taxon>Tanacetum</taxon>
    </lineage>
</organism>
<proteinExistence type="predicted"/>
<dbReference type="EMBL" id="BKCJ011332467">
    <property type="protein sequence ID" value="GFD21810.1"/>
    <property type="molecule type" value="Genomic_DNA"/>
</dbReference>